<dbReference type="Proteomes" id="UP000240883">
    <property type="component" value="Unassembled WGS sequence"/>
</dbReference>
<evidence type="ECO:0000256" key="2">
    <source>
        <dbReference type="SAM" id="Phobius"/>
    </source>
</evidence>
<reference evidence="3 4" key="1">
    <citation type="journal article" date="2018" name="Front. Microbiol.">
        <title>Genome-Wide Analysis of Corynespora cassiicola Leaf Fall Disease Putative Effectors.</title>
        <authorList>
            <person name="Lopez D."/>
            <person name="Ribeiro S."/>
            <person name="Label P."/>
            <person name="Fumanal B."/>
            <person name="Venisse J.S."/>
            <person name="Kohler A."/>
            <person name="de Oliveira R.R."/>
            <person name="Labutti K."/>
            <person name="Lipzen A."/>
            <person name="Lail K."/>
            <person name="Bauer D."/>
            <person name="Ohm R.A."/>
            <person name="Barry K.W."/>
            <person name="Spatafora J."/>
            <person name="Grigoriev I.V."/>
            <person name="Martin F.M."/>
            <person name="Pujade-Renaud V."/>
        </authorList>
    </citation>
    <scope>NUCLEOTIDE SEQUENCE [LARGE SCALE GENOMIC DNA]</scope>
    <source>
        <strain evidence="3 4">Philippines</strain>
    </source>
</reference>
<name>A0A2T2P3V4_CORCC</name>
<keyword evidence="4" id="KW-1185">Reference proteome</keyword>
<feature type="transmembrane region" description="Helical" evidence="2">
    <location>
        <begin position="98"/>
        <end position="117"/>
    </location>
</feature>
<organism evidence="3 4">
    <name type="scientific">Corynespora cassiicola Philippines</name>
    <dbReference type="NCBI Taxonomy" id="1448308"/>
    <lineage>
        <taxon>Eukaryota</taxon>
        <taxon>Fungi</taxon>
        <taxon>Dikarya</taxon>
        <taxon>Ascomycota</taxon>
        <taxon>Pezizomycotina</taxon>
        <taxon>Dothideomycetes</taxon>
        <taxon>Pleosporomycetidae</taxon>
        <taxon>Pleosporales</taxon>
        <taxon>Corynesporascaceae</taxon>
        <taxon>Corynespora</taxon>
    </lineage>
</organism>
<accession>A0A2T2P3V4</accession>
<feature type="compositionally biased region" description="Basic and acidic residues" evidence="1">
    <location>
        <begin position="179"/>
        <end position="195"/>
    </location>
</feature>
<keyword evidence="2" id="KW-0472">Membrane</keyword>
<evidence type="ECO:0000313" key="4">
    <source>
        <dbReference type="Proteomes" id="UP000240883"/>
    </source>
</evidence>
<sequence>MALYWQEENEAGLNREDSVERMAVQRMDKGKGMTGKRCLTECTMKRNEGEKAGLLYVGDLSVCSDSHGTVSTYSQDIGCLPCRYAAGTHAMAREQFPMHSAITSFAVFFLMVQFFWLKLDDYWMMQRSAEFFRPANSSTESPQRGSCRSLEAKWRHGDGRHWHHCAWGMSRRSLPPPHHTSERPGGGKERLERLR</sequence>
<dbReference type="EMBL" id="KZ678130">
    <property type="protein sequence ID" value="PSN72319.1"/>
    <property type="molecule type" value="Genomic_DNA"/>
</dbReference>
<evidence type="ECO:0000313" key="3">
    <source>
        <dbReference type="EMBL" id="PSN72319.1"/>
    </source>
</evidence>
<evidence type="ECO:0000256" key="1">
    <source>
        <dbReference type="SAM" id="MobiDB-lite"/>
    </source>
</evidence>
<proteinExistence type="predicted"/>
<dbReference type="AlphaFoldDB" id="A0A2T2P3V4"/>
<keyword evidence="2" id="KW-1133">Transmembrane helix</keyword>
<protein>
    <submittedName>
        <fullName evidence="3">Uncharacterized protein</fullName>
    </submittedName>
</protein>
<gene>
    <name evidence="3" type="ORF">BS50DRAFT_248642</name>
</gene>
<feature type="region of interest" description="Disordered" evidence="1">
    <location>
        <begin position="173"/>
        <end position="195"/>
    </location>
</feature>
<keyword evidence="2" id="KW-0812">Transmembrane</keyword>